<proteinExistence type="predicted"/>
<evidence type="ECO:0000256" key="1">
    <source>
        <dbReference type="SAM" id="MobiDB-lite"/>
    </source>
</evidence>
<feature type="region of interest" description="Disordered" evidence="1">
    <location>
        <begin position="1"/>
        <end position="21"/>
    </location>
</feature>
<accession>A0ABR0K4K4</accession>
<evidence type="ECO:0000313" key="3">
    <source>
        <dbReference type="Proteomes" id="UP001345013"/>
    </source>
</evidence>
<feature type="compositionally biased region" description="Basic and acidic residues" evidence="1">
    <location>
        <begin position="73"/>
        <end position="84"/>
    </location>
</feature>
<comment type="caution">
    <text evidence="2">The sequence shown here is derived from an EMBL/GenBank/DDBJ whole genome shotgun (WGS) entry which is preliminary data.</text>
</comment>
<sequence length="555" mass="60284">MPSATSIFNLPSSKSTSHAPKIHISHTQLPQTYLDPSQPPTTRHPFKQIRAVSFARNLTLCMPTRVYNSLYGNRDHDHDHDHAENTPANPEHPLASASRGPEQRCAYAKVLMTLSDVLSDHALRTGNHALFSAPCSPGANSVAMRLDCGTLTLDMPQTTYQRSGLTFPLTKTESGGRKHGKGSGRFRVEIDLRGPAMVKGRKGFERLVYASGSVEGLREGRVWLFCEVGGGGRKGKGKRKRGEEVTMSSSAAPRATTATSDSSREREQHHPLAKHHPTLIVEPGTTTTQHDVLVPGMISRPEYLCSLSTRSSTSTSTSASKAEHANGNGCPPTILEDDVHELVEYLGLLCLGSPRITKRDYGRVDLYLCRYVLPTVEMGPKESGAGGGKAADVGDTGSEEGEIESGTAGDKREGDADVRVEDVTSVRYSGFMSSEFVMQLVVDLIRRSRVRKSGEGSALGRNDKAAWMAISVDAFQMEAKGWVDGYLILLQSGEAGGAGGGAAEEMSRKEGSIEGGRFERRHHYGPNEKLDGKQSREVRGFRYATCFEFVDSMSR</sequence>
<name>A0ABR0K4K4_9EURO</name>
<feature type="region of interest" description="Disordered" evidence="1">
    <location>
        <begin position="309"/>
        <end position="329"/>
    </location>
</feature>
<dbReference type="Pfam" id="PF08584">
    <property type="entry name" value="Ribonuc_P_40"/>
    <property type="match status" value="1"/>
</dbReference>
<feature type="compositionally biased region" description="Polar residues" evidence="1">
    <location>
        <begin position="1"/>
        <end position="18"/>
    </location>
</feature>
<feature type="region of interest" description="Disordered" evidence="1">
    <location>
        <begin position="72"/>
        <end position="100"/>
    </location>
</feature>
<protein>
    <submittedName>
        <fullName evidence="2">Uncharacterized protein</fullName>
    </submittedName>
</protein>
<feature type="compositionally biased region" description="Low complexity" evidence="1">
    <location>
        <begin position="246"/>
        <end position="261"/>
    </location>
</feature>
<dbReference type="EMBL" id="JAVRRG010000096">
    <property type="protein sequence ID" value="KAK5086254.1"/>
    <property type="molecule type" value="Genomic_DNA"/>
</dbReference>
<feature type="region of interest" description="Disordered" evidence="1">
    <location>
        <begin position="380"/>
        <end position="416"/>
    </location>
</feature>
<reference evidence="2 3" key="1">
    <citation type="submission" date="2023-08" db="EMBL/GenBank/DDBJ databases">
        <title>Black Yeasts Isolated from many extreme environments.</title>
        <authorList>
            <person name="Coleine C."/>
            <person name="Stajich J.E."/>
            <person name="Selbmann L."/>
        </authorList>
    </citation>
    <scope>NUCLEOTIDE SEQUENCE [LARGE SCALE GENOMIC DNA]</scope>
    <source>
        <strain evidence="2 3">CCFEE 5885</strain>
    </source>
</reference>
<feature type="compositionally biased region" description="Low complexity" evidence="1">
    <location>
        <begin position="309"/>
        <end position="320"/>
    </location>
</feature>
<feature type="region of interest" description="Disordered" evidence="1">
    <location>
        <begin position="231"/>
        <end position="286"/>
    </location>
</feature>
<evidence type="ECO:0000313" key="2">
    <source>
        <dbReference type="EMBL" id="KAK5086254.1"/>
    </source>
</evidence>
<dbReference type="PANTHER" id="PTHR15396:SF1">
    <property type="entry name" value="RIBONUCLEASE P PROTEIN SUBUNIT P40"/>
    <property type="match status" value="1"/>
</dbReference>
<dbReference type="InterPro" id="IPR013893">
    <property type="entry name" value="RNase_P_Rpp40"/>
</dbReference>
<keyword evidence="3" id="KW-1185">Reference proteome</keyword>
<feature type="region of interest" description="Disordered" evidence="1">
    <location>
        <begin position="511"/>
        <end position="533"/>
    </location>
</feature>
<dbReference type="PANTHER" id="PTHR15396">
    <property type="entry name" value="RIBONUCLEASE P PROTEIN SUBUNIT P40"/>
    <property type="match status" value="1"/>
</dbReference>
<gene>
    <name evidence="2" type="ORF">LTR24_006899</name>
</gene>
<organism evidence="2 3">
    <name type="scientific">Lithohypha guttulata</name>
    <dbReference type="NCBI Taxonomy" id="1690604"/>
    <lineage>
        <taxon>Eukaryota</taxon>
        <taxon>Fungi</taxon>
        <taxon>Dikarya</taxon>
        <taxon>Ascomycota</taxon>
        <taxon>Pezizomycotina</taxon>
        <taxon>Eurotiomycetes</taxon>
        <taxon>Chaetothyriomycetidae</taxon>
        <taxon>Chaetothyriales</taxon>
        <taxon>Trichomeriaceae</taxon>
        <taxon>Lithohypha</taxon>
    </lineage>
</organism>
<dbReference type="Proteomes" id="UP001345013">
    <property type="component" value="Unassembled WGS sequence"/>
</dbReference>